<dbReference type="Proteomes" id="UP000032702">
    <property type="component" value="Unassembled WGS sequence"/>
</dbReference>
<dbReference type="KEGG" id="sur:STAUR_2121"/>
<reference evidence="1 3" key="2">
    <citation type="journal article" date="2011" name="Mol. Biol. Evol.">
        <title>Comparative genomic analysis of fruiting body formation in Myxococcales.</title>
        <authorList>
            <person name="Huntley S."/>
            <person name="Hamann N."/>
            <person name="Wegener-Feldbrugge S."/>
            <person name="Treuner-Lange A."/>
            <person name="Kube M."/>
            <person name="Reinhardt R."/>
            <person name="Klages S."/>
            <person name="Muller R."/>
            <person name="Ronning C.M."/>
            <person name="Nierman W.C."/>
            <person name="Sogaard-Andersen L."/>
        </authorList>
    </citation>
    <scope>NUCLEOTIDE SEQUENCE [LARGE SCALE GENOMIC DNA]</scope>
    <source>
        <strain evidence="1 3">DW4/3-1</strain>
    </source>
</reference>
<gene>
    <name evidence="1" type="ordered locus">STAUR_2121</name>
    <name evidence="2" type="ORF">STIAU_2232</name>
</gene>
<dbReference type="STRING" id="378806.STAUR_2121"/>
<dbReference type="HOGENOM" id="CLU_1407992_0_0_7"/>
<dbReference type="RefSeq" id="WP_002617461.1">
    <property type="nucleotide sequence ID" value="NC_014623.1"/>
</dbReference>
<dbReference type="EMBL" id="AAMD01000152">
    <property type="protein sequence ID" value="EAU63656.1"/>
    <property type="molecule type" value="Genomic_DNA"/>
</dbReference>
<evidence type="ECO:0000313" key="3">
    <source>
        <dbReference type="Proteomes" id="UP000001351"/>
    </source>
</evidence>
<sequence>MRVALRILLLVAGGFVMMATSMRQGVGRRSVLATLEAGEVQQFTLNAFTTKKVELKHRLRVRVSGAWKGREGGRVVGFAATSQEGRWDLVRLDPRDTFTVGQVVNGLGRVVFVAQVPFETLSGDGAENGWEFSKGEVFFSLYSPDQKLVGELAIDTAGMEDQCKCDVTAGIQTEGSSFIPEGAADGGDEDGGG</sequence>
<dbReference type="AlphaFoldDB" id="Q08T59"/>
<evidence type="ECO:0000313" key="1">
    <source>
        <dbReference type="EMBL" id="ADO69925.1"/>
    </source>
</evidence>
<reference evidence="2 4" key="1">
    <citation type="submission" date="2006-04" db="EMBL/GenBank/DDBJ databases">
        <authorList>
            <person name="Nierman W.C."/>
        </authorList>
    </citation>
    <scope>NUCLEOTIDE SEQUENCE [LARGE SCALE GENOMIC DNA]</scope>
    <source>
        <strain evidence="2 4">DW4/3-1</strain>
    </source>
</reference>
<name>Q08T59_STIAD</name>
<dbReference type="Proteomes" id="UP000001351">
    <property type="component" value="Chromosome"/>
</dbReference>
<keyword evidence="3" id="KW-1185">Reference proteome</keyword>
<dbReference type="OrthoDB" id="9951602at2"/>
<evidence type="ECO:0000313" key="4">
    <source>
        <dbReference type="Proteomes" id="UP000032702"/>
    </source>
</evidence>
<dbReference type="EMBL" id="CP002271">
    <property type="protein sequence ID" value="ADO69925.1"/>
    <property type="molecule type" value="Genomic_DNA"/>
</dbReference>
<evidence type="ECO:0000313" key="2">
    <source>
        <dbReference type="EMBL" id="EAU63656.1"/>
    </source>
</evidence>
<accession>Q08T59</accession>
<protein>
    <submittedName>
        <fullName evidence="2">Uncharacterized protein</fullName>
    </submittedName>
</protein>
<proteinExistence type="predicted"/>
<organism evidence="2 4">
    <name type="scientific">Stigmatella aurantiaca (strain DW4/3-1)</name>
    <dbReference type="NCBI Taxonomy" id="378806"/>
    <lineage>
        <taxon>Bacteria</taxon>
        <taxon>Pseudomonadati</taxon>
        <taxon>Myxococcota</taxon>
        <taxon>Myxococcia</taxon>
        <taxon>Myxococcales</taxon>
        <taxon>Cystobacterineae</taxon>
        <taxon>Archangiaceae</taxon>
        <taxon>Stigmatella</taxon>
    </lineage>
</organism>